<dbReference type="RefSeq" id="XP_019016537.1">
    <property type="nucleotide sequence ID" value="XM_019164699.1"/>
</dbReference>
<dbReference type="InterPro" id="IPR036188">
    <property type="entry name" value="FAD/NAD-bd_sf"/>
</dbReference>
<evidence type="ECO:0000256" key="1">
    <source>
        <dbReference type="ARBA" id="ARBA00001974"/>
    </source>
</evidence>
<dbReference type="GeneID" id="30181386"/>
<dbReference type="AlphaFoldDB" id="A0A1E3NH23"/>
<dbReference type="GO" id="GO:0008115">
    <property type="term" value="F:sarcosine oxidase activity"/>
    <property type="evidence" value="ECO:0007669"/>
    <property type="project" value="TreeGrafter"/>
</dbReference>
<sequence length="436" mass="48865">MSAEDKTVLIVGCGIFGLASALDFAKAGYKVTAMDAYEPPSPWSASCDYNKIIRGEYDVEEYTKLSVEAIEMWKNEPRFKGIYKDCGRVMITPTDYKARQEFERVGIENLQKHGKALDIEYFDGGEELARKFPFLKYNGLQKGEQSKFNPYGGLGHSSNAMVAVYKEAKDHGVQFVFGDDGHAVEVERGDGNKVVIVTKSGQRRTAGTVIVSLGSNTGRLVNLNGQQSATGLFVTFIKLTDAEYERYKDCSILFDAKMGYFFPPDPETKLLKVALPGSGTCHKVHDPHAAVSEDRKISLPRFKNLNPTDTMPVHGEREAKLLLAKYVPELAYHELLHSKICWIGDTDDSNFIIDRVPGFTNLFVASGDSGHAFKFLPNIGKYILQRVKGELDPVLTRLWRWKNGSGFDPAKCSWRVQSEYPDVSEIDFYKELKAKF</sequence>
<evidence type="ECO:0000313" key="8">
    <source>
        <dbReference type="Proteomes" id="UP000094455"/>
    </source>
</evidence>
<organism evidence="7 8">
    <name type="scientific">Pichia membranifaciens NRRL Y-2026</name>
    <dbReference type="NCBI Taxonomy" id="763406"/>
    <lineage>
        <taxon>Eukaryota</taxon>
        <taxon>Fungi</taxon>
        <taxon>Dikarya</taxon>
        <taxon>Ascomycota</taxon>
        <taxon>Saccharomycotina</taxon>
        <taxon>Pichiomycetes</taxon>
        <taxon>Pichiales</taxon>
        <taxon>Pichiaceae</taxon>
        <taxon>Pichia</taxon>
    </lineage>
</organism>
<evidence type="ECO:0000259" key="6">
    <source>
        <dbReference type="Pfam" id="PF01266"/>
    </source>
</evidence>
<dbReference type="OrthoDB" id="2219495at2759"/>
<dbReference type="GO" id="GO:0051698">
    <property type="term" value="F:saccharopine oxidase activity"/>
    <property type="evidence" value="ECO:0007669"/>
    <property type="project" value="TreeGrafter"/>
</dbReference>
<dbReference type="PANTHER" id="PTHR10961">
    <property type="entry name" value="PEROXISOMAL SARCOSINE OXIDASE"/>
    <property type="match status" value="1"/>
</dbReference>
<evidence type="ECO:0000256" key="5">
    <source>
        <dbReference type="ARBA" id="ARBA00023002"/>
    </source>
</evidence>
<comment type="cofactor">
    <cofactor evidence="1">
        <name>FAD</name>
        <dbReference type="ChEBI" id="CHEBI:57692"/>
    </cofactor>
</comment>
<protein>
    <recommendedName>
        <fullName evidence="6">FAD dependent oxidoreductase domain-containing protein</fullName>
    </recommendedName>
</protein>
<keyword evidence="8" id="KW-1185">Reference proteome</keyword>
<feature type="domain" description="FAD dependent oxidoreductase" evidence="6">
    <location>
        <begin position="8"/>
        <end position="385"/>
    </location>
</feature>
<dbReference type="EMBL" id="KV454005">
    <property type="protein sequence ID" value="ODQ45424.1"/>
    <property type="molecule type" value="Genomic_DNA"/>
</dbReference>
<evidence type="ECO:0000256" key="4">
    <source>
        <dbReference type="ARBA" id="ARBA00022827"/>
    </source>
</evidence>
<dbReference type="Gene3D" id="3.50.50.60">
    <property type="entry name" value="FAD/NAD(P)-binding domain"/>
    <property type="match status" value="1"/>
</dbReference>
<name>A0A1E3NH23_9ASCO</name>
<evidence type="ECO:0000256" key="2">
    <source>
        <dbReference type="ARBA" id="ARBA00010989"/>
    </source>
</evidence>
<evidence type="ECO:0000256" key="3">
    <source>
        <dbReference type="ARBA" id="ARBA00022630"/>
    </source>
</evidence>
<dbReference type="SUPFAM" id="SSF51905">
    <property type="entry name" value="FAD/NAD(P)-binding domain"/>
    <property type="match status" value="1"/>
</dbReference>
<accession>A0A1E3NH23</accession>
<keyword evidence="3" id="KW-0285">Flavoprotein</keyword>
<comment type="similarity">
    <text evidence="2">Belongs to the MSOX/MTOX family.</text>
</comment>
<dbReference type="GO" id="GO:0050660">
    <property type="term" value="F:flavin adenine dinucleotide binding"/>
    <property type="evidence" value="ECO:0007669"/>
    <property type="project" value="InterPro"/>
</dbReference>
<dbReference type="STRING" id="763406.A0A1E3NH23"/>
<keyword evidence="4" id="KW-0274">FAD</keyword>
<dbReference type="Pfam" id="PF01266">
    <property type="entry name" value="DAO"/>
    <property type="match status" value="1"/>
</dbReference>
<dbReference type="Proteomes" id="UP000094455">
    <property type="component" value="Unassembled WGS sequence"/>
</dbReference>
<dbReference type="PANTHER" id="PTHR10961:SF26">
    <property type="entry name" value="L-SACCHAROPINE OXIDASE"/>
    <property type="match status" value="1"/>
</dbReference>
<proteinExistence type="inferred from homology"/>
<dbReference type="Gene3D" id="3.30.9.10">
    <property type="entry name" value="D-Amino Acid Oxidase, subunit A, domain 2"/>
    <property type="match status" value="1"/>
</dbReference>
<dbReference type="InterPro" id="IPR006076">
    <property type="entry name" value="FAD-dep_OxRdtase"/>
</dbReference>
<keyword evidence="5" id="KW-0560">Oxidoreductase</keyword>
<evidence type="ECO:0000313" key="7">
    <source>
        <dbReference type="EMBL" id="ODQ45424.1"/>
    </source>
</evidence>
<reference evidence="7 8" key="1">
    <citation type="journal article" date="2016" name="Proc. Natl. Acad. Sci. U.S.A.">
        <title>Comparative genomics of biotechnologically important yeasts.</title>
        <authorList>
            <person name="Riley R."/>
            <person name="Haridas S."/>
            <person name="Wolfe K.H."/>
            <person name="Lopes M.R."/>
            <person name="Hittinger C.T."/>
            <person name="Goeker M."/>
            <person name="Salamov A.A."/>
            <person name="Wisecaver J.H."/>
            <person name="Long T.M."/>
            <person name="Calvey C.H."/>
            <person name="Aerts A.L."/>
            <person name="Barry K.W."/>
            <person name="Choi C."/>
            <person name="Clum A."/>
            <person name="Coughlan A.Y."/>
            <person name="Deshpande S."/>
            <person name="Douglass A.P."/>
            <person name="Hanson S.J."/>
            <person name="Klenk H.-P."/>
            <person name="LaButti K.M."/>
            <person name="Lapidus A."/>
            <person name="Lindquist E.A."/>
            <person name="Lipzen A.M."/>
            <person name="Meier-Kolthoff J.P."/>
            <person name="Ohm R.A."/>
            <person name="Otillar R.P."/>
            <person name="Pangilinan J.L."/>
            <person name="Peng Y."/>
            <person name="Rokas A."/>
            <person name="Rosa C.A."/>
            <person name="Scheuner C."/>
            <person name="Sibirny A.A."/>
            <person name="Slot J.C."/>
            <person name="Stielow J.B."/>
            <person name="Sun H."/>
            <person name="Kurtzman C.P."/>
            <person name="Blackwell M."/>
            <person name="Grigoriev I.V."/>
            <person name="Jeffries T.W."/>
        </authorList>
    </citation>
    <scope>NUCLEOTIDE SEQUENCE [LARGE SCALE GENOMIC DNA]</scope>
    <source>
        <strain evidence="7 8">NRRL Y-2026</strain>
    </source>
</reference>
<dbReference type="InterPro" id="IPR045170">
    <property type="entry name" value="MTOX"/>
</dbReference>
<gene>
    <name evidence="7" type="ORF">PICMEDRAFT_74184</name>
</gene>